<keyword evidence="7 9" id="KW-0472">Membrane</keyword>
<evidence type="ECO:0000256" key="6">
    <source>
        <dbReference type="ARBA" id="ARBA00022989"/>
    </source>
</evidence>
<dbReference type="PANTHER" id="PTHR33908">
    <property type="entry name" value="MANNOSYLTRANSFERASE YKCB-RELATED"/>
    <property type="match status" value="1"/>
</dbReference>
<feature type="compositionally biased region" description="Low complexity" evidence="8">
    <location>
        <begin position="559"/>
        <end position="581"/>
    </location>
</feature>
<evidence type="ECO:0000313" key="12">
    <source>
        <dbReference type="EMBL" id="MBB5964887.1"/>
    </source>
</evidence>
<evidence type="ECO:0000256" key="5">
    <source>
        <dbReference type="ARBA" id="ARBA00022692"/>
    </source>
</evidence>
<evidence type="ECO:0000256" key="4">
    <source>
        <dbReference type="ARBA" id="ARBA00022679"/>
    </source>
</evidence>
<dbReference type="EMBL" id="JACHJJ010000014">
    <property type="protein sequence ID" value="MBB5964887.1"/>
    <property type="molecule type" value="Genomic_DNA"/>
</dbReference>
<evidence type="ECO:0000256" key="3">
    <source>
        <dbReference type="ARBA" id="ARBA00022676"/>
    </source>
</evidence>
<dbReference type="Pfam" id="PF24878">
    <property type="entry name" value="YkcB_C"/>
    <property type="match status" value="1"/>
</dbReference>
<evidence type="ECO:0000256" key="2">
    <source>
        <dbReference type="ARBA" id="ARBA00022475"/>
    </source>
</evidence>
<dbReference type="GO" id="GO:0009103">
    <property type="term" value="P:lipopolysaccharide biosynthetic process"/>
    <property type="evidence" value="ECO:0007669"/>
    <property type="project" value="UniProtKB-ARBA"/>
</dbReference>
<evidence type="ECO:0000259" key="10">
    <source>
        <dbReference type="Pfam" id="PF13231"/>
    </source>
</evidence>
<feature type="transmembrane region" description="Helical" evidence="9">
    <location>
        <begin position="401"/>
        <end position="423"/>
    </location>
</feature>
<dbReference type="GO" id="GO:0005886">
    <property type="term" value="C:plasma membrane"/>
    <property type="evidence" value="ECO:0007669"/>
    <property type="project" value="UniProtKB-SubCell"/>
</dbReference>
<feature type="transmembrane region" description="Helical" evidence="9">
    <location>
        <begin position="140"/>
        <end position="162"/>
    </location>
</feature>
<evidence type="ECO:0000259" key="11">
    <source>
        <dbReference type="Pfam" id="PF24878"/>
    </source>
</evidence>
<organism evidence="12 13">
    <name type="scientific">Planomonospora venezuelensis</name>
    <dbReference type="NCBI Taxonomy" id="1999"/>
    <lineage>
        <taxon>Bacteria</taxon>
        <taxon>Bacillati</taxon>
        <taxon>Actinomycetota</taxon>
        <taxon>Actinomycetes</taxon>
        <taxon>Streptosporangiales</taxon>
        <taxon>Streptosporangiaceae</taxon>
        <taxon>Planomonospora</taxon>
    </lineage>
</organism>
<feature type="transmembrane region" description="Helical" evidence="9">
    <location>
        <begin position="36"/>
        <end position="53"/>
    </location>
</feature>
<gene>
    <name evidence="12" type="ORF">FHS22_004173</name>
</gene>
<keyword evidence="4 12" id="KW-0808">Transferase</keyword>
<dbReference type="GO" id="GO:0016763">
    <property type="term" value="F:pentosyltransferase activity"/>
    <property type="evidence" value="ECO:0007669"/>
    <property type="project" value="TreeGrafter"/>
</dbReference>
<feature type="region of interest" description="Disordered" evidence="8">
    <location>
        <begin position="694"/>
        <end position="722"/>
    </location>
</feature>
<name>A0A841D8H7_PLAVE</name>
<dbReference type="RefSeq" id="WP_184943915.1">
    <property type="nucleotide sequence ID" value="NZ_BAAAWZ010000004.1"/>
</dbReference>
<feature type="transmembrane region" description="Helical" evidence="9">
    <location>
        <begin position="198"/>
        <end position="226"/>
    </location>
</feature>
<feature type="region of interest" description="Disordered" evidence="8">
    <location>
        <begin position="518"/>
        <end position="592"/>
    </location>
</feature>
<comment type="caution">
    <text evidence="12">The sequence shown here is derived from an EMBL/GenBank/DDBJ whole genome shotgun (WGS) entry which is preliminary data.</text>
</comment>
<protein>
    <submittedName>
        <fullName evidence="12">4-amino-4-deoxy-L-arabinose transferase-like glycosyltransferase</fullName>
    </submittedName>
</protein>
<feature type="compositionally biased region" description="Low complexity" evidence="8">
    <location>
        <begin position="345"/>
        <end position="354"/>
    </location>
</feature>
<dbReference type="PANTHER" id="PTHR33908:SF3">
    <property type="entry name" value="UNDECAPRENYL PHOSPHATE-ALPHA-4-AMINO-4-DEOXY-L-ARABINOSE ARABINOSYL TRANSFERASE"/>
    <property type="match status" value="1"/>
</dbReference>
<feature type="domain" description="Glycosyltransferase RgtA/B/C/D-like" evidence="10">
    <location>
        <begin position="90"/>
        <end position="249"/>
    </location>
</feature>
<dbReference type="GO" id="GO:0010041">
    <property type="term" value="P:response to iron(III) ion"/>
    <property type="evidence" value="ECO:0007669"/>
    <property type="project" value="TreeGrafter"/>
</dbReference>
<keyword evidence="13" id="KW-1185">Reference proteome</keyword>
<dbReference type="InterPro" id="IPR056785">
    <property type="entry name" value="YkcA/B-like_C"/>
</dbReference>
<evidence type="ECO:0000256" key="7">
    <source>
        <dbReference type="ARBA" id="ARBA00023136"/>
    </source>
</evidence>
<feature type="transmembrane region" description="Helical" evidence="9">
    <location>
        <begin position="238"/>
        <end position="256"/>
    </location>
</feature>
<evidence type="ECO:0000256" key="1">
    <source>
        <dbReference type="ARBA" id="ARBA00004651"/>
    </source>
</evidence>
<feature type="transmembrane region" description="Helical" evidence="9">
    <location>
        <begin position="377"/>
        <end position="395"/>
    </location>
</feature>
<sequence>MTAPAPASSAPVPAAARHAAPPARAHAGAPRWARPGFWAVLALAAVLYTWALGSNGHANDYYAAAILSGTRSWKAFFFGALDAGSFITVDKPPLALWVMGLSARVFGFGTWSMLLPQAAAGVAAVAAVHSAVRRSLPGTAGHAAALVAALVMTLTPITVAINRDNNPDTVLVLLLVLAGWLCLEAVRDGRTRTLVASAVMVGLAFNTKMLQAYLVVPALALVYLAAAPGTVPRRFGRLLAAGAALVASSGWWMLVVDLWPAADRPYIGGSTDNSVWDLVVGYNGLGRIFGGSGRGGGGGGFGGESGAERLFNDVMAGQISWLLPFAVLALVCGLVLATGRARPVAAPPSAEAPVGAPPPAREDSGARRDLPGARAALLLWGGWLAVHYAVFSFSSGTFHPYYTTAMAPAVAALTGLGGVLMWRAHRRARAWAWALPAGIAVTGAWAFTVLRRTPEFVPWLAWAVAAASAAAAVGLVAARIGPRVRLRIAAAALATGLAAGLAGPAAYALTPLGSPVNGTNPTAGPAGSGGFGGMRGAGGTPDGTRGGLSGGTRPEPSEGTPGRPAQGTPGQAPQDAAGAGTRPEGMRGGPGGAMSEQLIAYLKANRGGAAWLLAVGGAQSASSVILSTGLPVIAMGGFTGSDPAMTVERLQGLVSAGELRYVMPGGGRGGPGGGSGGSEVDAWVQANCAAVDPAEYGGQDSAQDGAQDSARDGARSSLYRCG</sequence>
<keyword evidence="2" id="KW-1003">Cell membrane</keyword>
<dbReference type="Pfam" id="PF13231">
    <property type="entry name" value="PMT_2"/>
    <property type="match status" value="1"/>
</dbReference>
<feature type="domain" description="Putative mannosyltransferase YkcA/B-like C-terminal" evidence="11">
    <location>
        <begin position="598"/>
        <end position="687"/>
    </location>
</feature>
<dbReference type="InterPro" id="IPR038731">
    <property type="entry name" value="RgtA/B/C-like"/>
</dbReference>
<evidence type="ECO:0000256" key="9">
    <source>
        <dbReference type="SAM" id="Phobius"/>
    </source>
</evidence>
<feature type="transmembrane region" description="Helical" evidence="9">
    <location>
        <begin position="456"/>
        <end position="476"/>
    </location>
</feature>
<keyword evidence="3" id="KW-0328">Glycosyltransferase</keyword>
<evidence type="ECO:0000313" key="13">
    <source>
        <dbReference type="Proteomes" id="UP000562352"/>
    </source>
</evidence>
<proteinExistence type="predicted"/>
<dbReference type="Proteomes" id="UP000562352">
    <property type="component" value="Unassembled WGS sequence"/>
</dbReference>
<feature type="transmembrane region" description="Helical" evidence="9">
    <location>
        <begin position="319"/>
        <end position="337"/>
    </location>
</feature>
<keyword evidence="6 9" id="KW-1133">Transmembrane helix</keyword>
<accession>A0A841D8H7</accession>
<comment type="subcellular location">
    <subcellularLocation>
        <location evidence="1">Cell membrane</location>
        <topology evidence="1">Multi-pass membrane protein</topology>
    </subcellularLocation>
</comment>
<evidence type="ECO:0000256" key="8">
    <source>
        <dbReference type="SAM" id="MobiDB-lite"/>
    </source>
</evidence>
<dbReference type="InterPro" id="IPR050297">
    <property type="entry name" value="LipidA_mod_glycosyltrf_83"/>
</dbReference>
<feature type="compositionally biased region" description="Gly residues" evidence="8">
    <location>
        <begin position="526"/>
        <end position="550"/>
    </location>
</feature>
<feature type="transmembrane region" description="Helical" evidence="9">
    <location>
        <begin position="101"/>
        <end position="128"/>
    </location>
</feature>
<feature type="region of interest" description="Disordered" evidence="8">
    <location>
        <begin position="345"/>
        <end position="367"/>
    </location>
</feature>
<feature type="transmembrane region" description="Helical" evidence="9">
    <location>
        <begin position="430"/>
        <end position="450"/>
    </location>
</feature>
<keyword evidence="5 9" id="KW-0812">Transmembrane</keyword>
<dbReference type="AlphaFoldDB" id="A0A841D8H7"/>
<feature type="transmembrane region" description="Helical" evidence="9">
    <location>
        <begin position="169"/>
        <end position="186"/>
    </location>
</feature>
<feature type="transmembrane region" description="Helical" evidence="9">
    <location>
        <begin position="488"/>
        <end position="509"/>
    </location>
</feature>
<reference evidence="12 13" key="1">
    <citation type="submission" date="2020-08" db="EMBL/GenBank/DDBJ databases">
        <title>Genomic Encyclopedia of Type Strains, Phase III (KMG-III): the genomes of soil and plant-associated and newly described type strains.</title>
        <authorList>
            <person name="Whitman W."/>
        </authorList>
    </citation>
    <scope>NUCLEOTIDE SEQUENCE [LARGE SCALE GENOMIC DNA]</scope>
    <source>
        <strain evidence="12 13">CECT 3303</strain>
    </source>
</reference>